<protein>
    <recommendedName>
        <fullName evidence="2">USP domain-containing protein</fullName>
    </recommendedName>
</protein>
<dbReference type="InterPro" id="IPR001394">
    <property type="entry name" value="Peptidase_C19_UCH"/>
</dbReference>
<dbReference type="GO" id="GO:0005634">
    <property type="term" value="C:nucleus"/>
    <property type="evidence" value="ECO:0007669"/>
    <property type="project" value="TreeGrafter"/>
</dbReference>
<dbReference type="AlphaFoldDB" id="L1JZL3"/>
<feature type="region of interest" description="Disordered" evidence="1">
    <location>
        <begin position="484"/>
        <end position="503"/>
    </location>
</feature>
<reference evidence="5" key="2">
    <citation type="submission" date="2012-11" db="EMBL/GenBank/DDBJ databases">
        <authorList>
            <person name="Kuo A."/>
            <person name="Curtis B.A."/>
            <person name="Tanifuji G."/>
            <person name="Burki F."/>
            <person name="Gruber A."/>
            <person name="Irimia M."/>
            <person name="Maruyama S."/>
            <person name="Arias M.C."/>
            <person name="Ball S.G."/>
            <person name="Gile G.H."/>
            <person name="Hirakawa Y."/>
            <person name="Hopkins J.F."/>
            <person name="Rensing S.A."/>
            <person name="Schmutz J."/>
            <person name="Symeonidi A."/>
            <person name="Elias M."/>
            <person name="Eveleigh R.J."/>
            <person name="Herman E.K."/>
            <person name="Klute M.J."/>
            <person name="Nakayama T."/>
            <person name="Obornik M."/>
            <person name="Reyes-Prieto A."/>
            <person name="Armbrust E.V."/>
            <person name="Aves S.J."/>
            <person name="Beiko R.G."/>
            <person name="Coutinho P."/>
            <person name="Dacks J.B."/>
            <person name="Durnford D.G."/>
            <person name="Fast N.M."/>
            <person name="Green B.R."/>
            <person name="Grisdale C."/>
            <person name="Hempe F."/>
            <person name="Henrissat B."/>
            <person name="Hoppner M.P."/>
            <person name="Ishida K.-I."/>
            <person name="Kim E."/>
            <person name="Koreny L."/>
            <person name="Kroth P.G."/>
            <person name="Liu Y."/>
            <person name="Malik S.-B."/>
            <person name="Maier U.G."/>
            <person name="McRose D."/>
            <person name="Mock T."/>
            <person name="Neilson J.A."/>
            <person name="Onodera N.T."/>
            <person name="Poole A.M."/>
            <person name="Pritham E.J."/>
            <person name="Richards T.A."/>
            <person name="Rocap G."/>
            <person name="Roy S.W."/>
            <person name="Sarai C."/>
            <person name="Schaack S."/>
            <person name="Shirato S."/>
            <person name="Slamovits C.H."/>
            <person name="Spencer D.F."/>
            <person name="Suzuki S."/>
            <person name="Worden A.Z."/>
            <person name="Zauner S."/>
            <person name="Barry K."/>
            <person name="Bell C."/>
            <person name="Bharti A.K."/>
            <person name="Crow J.A."/>
            <person name="Grimwood J."/>
            <person name="Kramer R."/>
            <person name="Lindquist E."/>
            <person name="Lucas S."/>
            <person name="Salamov A."/>
            <person name="McFadden G.I."/>
            <person name="Lane C.E."/>
            <person name="Keeling P.J."/>
            <person name="Gray M.W."/>
            <person name="Grigoriev I.V."/>
            <person name="Archibald J.M."/>
        </authorList>
    </citation>
    <scope>NUCLEOTIDE SEQUENCE</scope>
    <source>
        <strain evidence="5">CCMP2712</strain>
    </source>
</reference>
<accession>L1JZL3</accession>
<feature type="compositionally biased region" description="Polar residues" evidence="1">
    <location>
        <begin position="433"/>
        <end position="442"/>
    </location>
</feature>
<feature type="region of interest" description="Disordered" evidence="1">
    <location>
        <begin position="421"/>
        <end position="442"/>
    </location>
</feature>
<dbReference type="KEGG" id="gtt:GUITHDRAFT_132807"/>
<dbReference type="InterPro" id="IPR038765">
    <property type="entry name" value="Papain-like_cys_pep_sf"/>
</dbReference>
<dbReference type="PROSITE" id="PS50235">
    <property type="entry name" value="USP_3"/>
    <property type="match status" value="1"/>
</dbReference>
<gene>
    <name evidence="3" type="ORF">GUITHDRAFT_132807</name>
</gene>
<dbReference type="GO" id="GO:0005829">
    <property type="term" value="C:cytosol"/>
    <property type="evidence" value="ECO:0007669"/>
    <property type="project" value="TreeGrafter"/>
</dbReference>
<dbReference type="GO" id="GO:0004843">
    <property type="term" value="F:cysteine-type deubiquitinase activity"/>
    <property type="evidence" value="ECO:0007669"/>
    <property type="project" value="InterPro"/>
</dbReference>
<dbReference type="GO" id="GO:0016579">
    <property type="term" value="P:protein deubiquitination"/>
    <property type="evidence" value="ECO:0007669"/>
    <property type="project" value="InterPro"/>
</dbReference>
<dbReference type="PANTHER" id="PTHR24006">
    <property type="entry name" value="UBIQUITIN CARBOXYL-TERMINAL HYDROLASE"/>
    <property type="match status" value="1"/>
</dbReference>
<dbReference type="EMBL" id="JH992969">
    <property type="protein sequence ID" value="EKX53744.1"/>
    <property type="molecule type" value="Genomic_DNA"/>
</dbReference>
<evidence type="ECO:0000313" key="3">
    <source>
        <dbReference type="EMBL" id="EKX53744.1"/>
    </source>
</evidence>
<reference evidence="4" key="3">
    <citation type="submission" date="2016-03" db="UniProtKB">
        <authorList>
            <consortium name="EnsemblProtists"/>
        </authorList>
    </citation>
    <scope>IDENTIFICATION</scope>
</reference>
<proteinExistence type="predicted"/>
<dbReference type="PROSITE" id="PS00972">
    <property type="entry name" value="USP_1"/>
    <property type="match status" value="1"/>
</dbReference>
<name>L1JZL3_GUITC</name>
<dbReference type="EnsemblProtists" id="EKX53744">
    <property type="protein sequence ID" value="EKX53744"/>
    <property type="gene ID" value="GUITHDRAFT_132807"/>
</dbReference>
<dbReference type="Gene3D" id="3.90.70.10">
    <property type="entry name" value="Cysteine proteinases"/>
    <property type="match status" value="1"/>
</dbReference>
<sequence>METIFNGLIESDHPLQVKLDLFEKLILATKRLTEGDAKVLTAFVRKWEVLTCSPDSILTVLKLLDVMALVLQEDRPPLEPLAVLGHVLVASARLDSLIDEALAEGWRPGETKSSRRGEAIVRFTRVLLSALSSHRPAPTSFLLFPPPPLLEEDWPDLPAHLVREVRAQGFACECAYSDVRLLSPAGAAAGLCLVRALEFLRSLWDHPSAGQSFLAYSMEQTMSYYMSSSENPSASLSIVLSLCPQVPPVSLPLPPALLLVTACPQGLVDKAVGHFSSLACDQSHFSAALRRLLSLPLSPPLARWVGAIFIGSYKRGWGQVVFEAVSSFSSQLVSALKDPAACSSSLDVLAAALLGDGATFDGFHELFDRLARELEGLGVALVGLDLPRRQRKGVTRVHASVRRTSTDAPSGLYMMVTNTMPSEEQEETRSSRDLNSLPSRHAKTQTIHVNSLNEVSIFGEINDMSYKCFSFPARPLLVGDYQEEREHRKWEQPPPTPPSSLSPGLQQLLGEFRTWREKDEKGGRGSRTRVRGCAVVVEGMSRVHSREKELRSFLDRHGVTVTDEDVAAVLQRTALVYGREEECESTSGGGTRGVPAACGTLRGIANIGNSCYMSAFLQVLFHALDFRSHLLSSRAARVGQQLGGEADKHAAAVTRNVRQVFQELASSKAAFVNPETLLRTLEGRFTRGEQHDSW</sequence>
<dbReference type="Pfam" id="PF00443">
    <property type="entry name" value="UCH"/>
    <property type="match status" value="1"/>
</dbReference>
<dbReference type="InterPro" id="IPR018200">
    <property type="entry name" value="USP_CS"/>
</dbReference>
<dbReference type="RefSeq" id="XP_005840724.1">
    <property type="nucleotide sequence ID" value="XM_005840667.1"/>
</dbReference>
<dbReference type="SUPFAM" id="SSF54001">
    <property type="entry name" value="Cysteine proteinases"/>
    <property type="match status" value="1"/>
</dbReference>
<keyword evidence="5" id="KW-1185">Reference proteome</keyword>
<dbReference type="HOGENOM" id="CLU_397145_0_0_1"/>
<dbReference type="Proteomes" id="UP000011087">
    <property type="component" value="Unassembled WGS sequence"/>
</dbReference>
<dbReference type="STRING" id="905079.L1JZL3"/>
<dbReference type="GeneID" id="17310369"/>
<dbReference type="PaxDb" id="55529-EKX53744"/>
<dbReference type="InterPro" id="IPR050164">
    <property type="entry name" value="Peptidase_C19"/>
</dbReference>
<evidence type="ECO:0000313" key="5">
    <source>
        <dbReference type="Proteomes" id="UP000011087"/>
    </source>
</evidence>
<evidence type="ECO:0000313" key="4">
    <source>
        <dbReference type="EnsemblProtists" id="EKX53744"/>
    </source>
</evidence>
<evidence type="ECO:0000259" key="2">
    <source>
        <dbReference type="PROSITE" id="PS50235"/>
    </source>
</evidence>
<dbReference type="InterPro" id="IPR028889">
    <property type="entry name" value="USP"/>
</dbReference>
<evidence type="ECO:0000256" key="1">
    <source>
        <dbReference type="SAM" id="MobiDB-lite"/>
    </source>
</evidence>
<dbReference type="OrthoDB" id="289038at2759"/>
<organism evidence="3">
    <name type="scientific">Guillardia theta (strain CCMP2712)</name>
    <name type="common">Cryptophyte</name>
    <dbReference type="NCBI Taxonomy" id="905079"/>
    <lineage>
        <taxon>Eukaryota</taxon>
        <taxon>Cryptophyceae</taxon>
        <taxon>Pyrenomonadales</taxon>
        <taxon>Geminigeraceae</taxon>
        <taxon>Guillardia</taxon>
    </lineage>
</organism>
<reference evidence="3 5" key="1">
    <citation type="journal article" date="2012" name="Nature">
        <title>Algal genomes reveal evolutionary mosaicism and the fate of nucleomorphs.</title>
        <authorList>
            <consortium name="DOE Joint Genome Institute"/>
            <person name="Curtis B.A."/>
            <person name="Tanifuji G."/>
            <person name="Burki F."/>
            <person name="Gruber A."/>
            <person name="Irimia M."/>
            <person name="Maruyama S."/>
            <person name="Arias M.C."/>
            <person name="Ball S.G."/>
            <person name="Gile G.H."/>
            <person name="Hirakawa Y."/>
            <person name="Hopkins J.F."/>
            <person name="Kuo A."/>
            <person name="Rensing S.A."/>
            <person name="Schmutz J."/>
            <person name="Symeonidi A."/>
            <person name="Elias M."/>
            <person name="Eveleigh R.J."/>
            <person name="Herman E.K."/>
            <person name="Klute M.J."/>
            <person name="Nakayama T."/>
            <person name="Obornik M."/>
            <person name="Reyes-Prieto A."/>
            <person name="Armbrust E.V."/>
            <person name="Aves S.J."/>
            <person name="Beiko R.G."/>
            <person name="Coutinho P."/>
            <person name="Dacks J.B."/>
            <person name="Durnford D.G."/>
            <person name="Fast N.M."/>
            <person name="Green B.R."/>
            <person name="Grisdale C.J."/>
            <person name="Hempel F."/>
            <person name="Henrissat B."/>
            <person name="Hoppner M.P."/>
            <person name="Ishida K."/>
            <person name="Kim E."/>
            <person name="Koreny L."/>
            <person name="Kroth P.G."/>
            <person name="Liu Y."/>
            <person name="Malik S.B."/>
            <person name="Maier U.G."/>
            <person name="McRose D."/>
            <person name="Mock T."/>
            <person name="Neilson J.A."/>
            <person name="Onodera N.T."/>
            <person name="Poole A.M."/>
            <person name="Pritham E.J."/>
            <person name="Richards T.A."/>
            <person name="Rocap G."/>
            <person name="Roy S.W."/>
            <person name="Sarai C."/>
            <person name="Schaack S."/>
            <person name="Shirato S."/>
            <person name="Slamovits C.H."/>
            <person name="Spencer D.F."/>
            <person name="Suzuki S."/>
            <person name="Worden A.Z."/>
            <person name="Zauner S."/>
            <person name="Barry K."/>
            <person name="Bell C."/>
            <person name="Bharti A.K."/>
            <person name="Crow J.A."/>
            <person name="Grimwood J."/>
            <person name="Kramer R."/>
            <person name="Lindquist E."/>
            <person name="Lucas S."/>
            <person name="Salamov A."/>
            <person name="McFadden G.I."/>
            <person name="Lane C.E."/>
            <person name="Keeling P.J."/>
            <person name="Gray M.W."/>
            <person name="Grigoriev I.V."/>
            <person name="Archibald J.M."/>
        </authorList>
    </citation>
    <scope>NUCLEOTIDE SEQUENCE</scope>
    <source>
        <strain evidence="3 5">CCMP2712</strain>
    </source>
</reference>
<feature type="domain" description="USP" evidence="2">
    <location>
        <begin position="602"/>
        <end position="694"/>
    </location>
</feature>